<evidence type="ECO:0000256" key="1">
    <source>
        <dbReference type="SAM" id="MobiDB-lite"/>
    </source>
</evidence>
<dbReference type="Pfam" id="PF11817">
    <property type="entry name" value="Foie-gras_1"/>
    <property type="match status" value="1"/>
</dbReference>
<feature type="compositionally biased region" description="Low complexity" evidence="1">
    <location>
        <begin position="274"/>
        <end position="283"/>
    </location>
</feature>
<feature type="region of interest" description="Disordered" evidence="1">
    <location>
        <begin position="863"/>
        <end position="886"/>
    </location>
</feature>
<keyword evidence="5" id="KW-1185">Reference proteome</keyword>
<dbReference type="InterPro" id="IPR012880">
    <property type="entry name" value="Gryzun"/>
</dbReference>
<dbReference type="Pfam" id="PF07919">
    <property type="entry name" value="Gryzun"/>
    <property type="match status" value="1"/>
</dbReference>
<reference evidence="4 5" key="1">
    <citation type="submission" date="2016-03" db="EMBL/GenBank/DDBJ databases">
        <authorList>
            <person name="Ploux O."/>
        </authorList>
    </citation>
    <scope>NUCLEOTIDE SEQUENCE [LARGE SCALE GENOMIC DNA]</scope>
    <source>
        <strain evidence="4 5">UAMH 11012</strain>
    </source>
</reference>
<name>A0A1L7X7Y8_9HELO</name>
<dbReference type="PANTHER" id="PTHR14374:SF0">
    <property type="entry name" value="TRAFFICKING PROTEIN PARTICLE COMPLEX SUBUNIT 11"/>
    <property type="match status" value="1"/>
</dbReference>
<dbReference type="STRING" id="576137.A0A1L7X7Y8"/>
<evidence type="ECO:0000313" key="4">
    <source>
        <dbReference type="EMBL" id="CZR61126.1"/>
    </source>
</evidence>
<dbReference type="EMBL" id="FJOG01000017">
    <property type="protein sequence ID" value="CZR61126.1"/>
    <property type="molecule type" value="Genomic_DNA"/>
</dbReference>
<dbReference type="OrthoDB" id="6278596at2759"/>
<organism evidence="4 5">
    <name type="scientific">Phialocephala subalpina</name>
    <dbReference type="NCBI Taxonomy" id="576137"/>
    <lineage>
        <taxon>Eukaryota</taxon>
        <taxon>Fungi</taxon>
        <taxon>Dikarya</taxon>
        <taxon>Ascomycota</taxon>
        <taxon>Pezizomycotina</taxon>
        <taxon>Leotiomycetes</taxon>
        <taxon>Helotiales</taxon>
        <taxon>Mollisiaceae</taxon>
        <taxon>Phialocephala</taxon>
        <taxon>Phialocephala fortinii species complex</taxon>
    </lineage>
</organism>
<accession>A0A1L7X7Y8</accession>
<dbReference type="Proteomes" id="UP000184330">
    <property type="component" value="Unassembled WGS sequence"/>
</dbReference>
<feature type="domain" description="Gryzun putative trafficking through Golgi" evidence="2">
    <location>
        <begin position="630"/>
        <end position="1205"/>
    </location>
</feature>
<feature type="compositionally biased region" description="Low complexity" evidence="1">
    <location>
        <begin position="870"/>
        <end position="882"/>
    </location>
</feature>
<dbReference type="PANTHER" id="PTHR14374">
    <property type="entry name" value="FOIE GRAS"/>
    <property type="match status" value="1"/>
</dbReference>
<feature type="domain" description="Trafficking protein particle complex subunit 11" evidence="3">
    <location>
        <begin position="334"/>
        <end position="601"/>
    </location>
</feature>
<dbReference type="InterPro" id="IPR021773">
    <property type="entry name" value="TPC11"/>
</dbReference>
<sequence length="1210" mass="134710">MDGYAPAYVAHNIPLLIVSGLGSQSEKNTTLAESGPRITSEIPPMESEDATVLRRHFEESDGSSLAWNSREYSGRNKFKVKLVGRDYTLPVRDAHPPPSQATSPTIKPVLHSALSPLSPGSSLFPDGLFDSKWIEKHQELVPSAYVSFYTFTSDPTSSTLHDNQLKTDINRIRGILSQSGFKTRLIVALLSEKSIVQSPDVEERLANIRKATGLDAKTSLFFLPPQSSPVELKAFVETIISTIYPICIEYYRDLSKHSRRKRNRGVVPPPTAPPTSGTSQTLSSQGWNVRYDLKLGIFAEFRQEMDSAVRSYESGYEVLLGPDVLEAIASWSPRWDQARLLADIFAIRILRCLLWNVNGTAAVRRWQSHRERIRDFVDRRGKGSATYGWEAWEARWAMVMAELIRKASIPDFGSPLIFLPTEKTIAIGERVEPWEYLHHPGYWYRAASRHLLARRSLAFAIPEEDRSPPGYSPASQIASKAYTYDTYLCPEPHEESPLPGHTGIDHSLLIVEVLGKAISEFGQRGQLRLVQELQLLSGGESIKREACDDALKMLRPLWQKMSYRSEGWWGAVEEVGWALRKAAVLAGDGGSIIAVDWELMNKCFTHHPTWHYDLSKSLDGLDNLKAKPAVVLHAKELASFLSASYVFEYPEGKVGELCSSQLAVTSNAFATAAPVTLSEIKLDYDGSMKPLILKHKEPSKDDAGSSEVRSDSIHLSKVSLSEDSHDDRPVLLGEASLTFRPGQTRVFEFSSVLREAGDANASSANFSVANDHFNLEYIHPFEQTTTPDVWWGETGVKKRIVRPEPFSITVLPKPPKIELAFVGLEPQYYTNEQIALKLEVLNGEEVDSVVSLDVRLIGEDAPPIDIDDMNGTGTENTETGTELDGTPLGRITAAGISAVTINIPPLDLPSTYELSVKAAYHLVSDMETSVYRSMSMQLEVINPFEANYDFSPRIHPAPWPSLFTHDEGDADEHQQGSQARGLAQRWCLTARYASFATDDLIVEDINVEVIGLNGGIECYTEKLITLPEKGLRVAPKSLEEAQFDCFTQKLSLDDRGTATLDISLAIKWRRDSENSQSNTTILAVPRLLVSSSEPRVLAAVSYSTKIPSIVHFDVTIENPSNHFLTFGLTMEPSEQFAFSGVKQSTLQLVPLSRKTVKFRLLPSVRGDWVGPIHCVIRDRYFQKVLKIAPTEGLKLEKDGLLIWCPPEEDM</sequence>
<protein>
    <recommendedName>
        <fullName evidence="6">Trafficking protein particle complex subunit 11 domain-containing protein</fullName>
    </recommendedName>
</protein>
<evidence type="ECO:0008006" key="6">
    <source>
        <dbReference type="Google" id="ProtNLM"/>
    </source>
</evidence>
<feature type="region of interest" description="Disordered" evidence="1">
    <location>
        <begin position="261"/>
        <end position="283"/>
    </location>
</feature>
<dbReference type="AlphaFoldDB" id="A0A1L7X7Y8"/>
<proteinExistence type="predicted"/>
<evidence type="ECO:0000259" key="3">
    <source>
        <dbReference type="Pfam" id="PF11817"/>
    </source>
</evidence>
<evidence type="ECO:0000313" key="5">
    <source>
        <dbReference type="Proteomes" id="UP000184330"/>
    </source>
</evidence>
<evidence type="ECO:0000259" key="2">
    <source>
        <dbReference type="Pfam" id="PF07919"/>
    </source>
</evidence>
<gene>
    <name evidence="4" type="ORF">PAC_11022</name>
</gene>